<proteinExistence type="predicted"/>
<dbReference type="Pfam" id="PF10798">
    <property type="entry name" value="YmgB"/>
    <property type="match status" value="1"/>
</dbReference>
<dbReference type="RefSeq" id="WP_085067763.1">
    <property type="nucleotide sequence ID" value="NZ_CP019706.1"/>
</dbReference>
<dbReference type="OrthoDB" id="6540697at2"/>
<dbReference type="EMBL" id="CP019706">
    <property type="protein sequence ID" value="ARJ40914.1"/>
    <property type="molecule type" value="Genomic_DNA"/>
</dbReference>
<dbReference type="KEGG" id="palh:B1H58_02140"/>
<dbReference type="AlphaFoldDB" id="A0A1W6B1H1"/>
<evidence type="ECO:0000313" key="2">
    <source>
        <dbReference type="Proteomes" id="UP000192900"/>
    </source>
</evidence>
<reference evidence="1 2" key="1">
    <citation type="submission" date="2017-02" db="EMBL/GenBank/DDBJ databases">
        <title>Complete genome sequence of the drought resistance-promoting endophyte Pantoea alhagi LTYR-11Z.</title>
        <authorList>
            <person name="Zhang L."/>
        </authorList>
    </citation>
    <scope>NUCLEOTIDE SEQUENCE [LARGE SCALE GENOMIC DNA]</scope>
    <source>
        <strain evidence="1 2">LTYR-11Z</strain>
    </source>
</reference>
<gene>
    <name evidence="1" type="ORF">B1H58_02140</name>
</gene>
<name>A0A1W6B1H1_9GAMM</name>
<accession>A0A1W6B1H1</accession>
<evidence type="ECO:0008006" key="3">
    <source>
        <dbReference type="Google" id="ProtNLM"/>
    </source>
</evidence>
<keyword evidence="2" id="KW-1185">Reference proteome</keyword>
<dbReference type="Gene3D" id="1.20.5.5260">
    <property type="match status" value="1"/>
</dbReference>
<evidence type="ECO:0000313" key="1">
    <source>
        <dbReference type="EMBL" id="ARJ40914.1"/>
    </source>
</evidence>
<dbReference type="GO" id="GO:0071468">
    <property type="term" value="P:cellular response to acidic pH"/>
    <property type="evidence" value="ECO:0007669"/>
    <property type="project" value="InterPro"/>
</dbReference>
<dbReference type="InterPro" id="IPR024753">
    <property type="entry name" value="AriR"/>
</dbReference>
<organism evidence="1 2">
    <name type="scientific">Pantoea alhagi</name>
    <dbReference type="NCBI Taxonomy" id="1891675"/>
    <lineage>
        <taxon>Bacteria</taxon>
        <taxon>Pseudomonadati</taxon>
        <taxon>Pseudomonadota</taxon>
        <taxon>Gammaproteobacteria</taxon>
        <taxon>Enterobacterales</taxon>
        <taxon>Erwiniaceae</taxon>
        <taxon>Pantoea</taxon>
    </lineage>
</organism>
<protein>
    <recommendedName>
        <fullName evidence="3">Biofilm development protein YmgB/AriR</fullName>
    </recommendedName>
</protein>
<sequence length="84" mass="9343">MRTQSTSAGREITDYFNSPAWHAPKEAELLAIIMTELMQTGQPTTDKALIASVIKKLDLEKDESVLQSYRNVLAQLMSSTAEMP</sequence>
<dbReference type="Proteomes" id="UP000192900">
    <property type="component" value="Chromosome"/>
</dbReference>